<organism evidence="1 2">
    <name type="scientific">Aquamicrobium phage P14</name>
    <dbReference type="NCBI Taxonomy" id="1927013"/>
    <lineage>
        <taxon>Viruses</taxon>
        <taxon>Duplodnaviria</taxon>
        <taxon>Heunggongvirae</taxon>
        <taxon>Uroviricota</taxon>
        <taxon>Caudoviricetes</taxon>
        <taxon>Autographivirales</taxon>
        <taxon>Autonotataviridae</taxon>
        <taxon>Aqualcavirus</taxon>
        <taxon>Aqualcavirus P14</taxon>
    </lineage>
</organism>
<evidence type="ECO:0000313" key="2">
    <source>
        <dbReference type="Proteomes" id="UP000225023"/>
    </source>
</evidence>
<name>A0A1L5C069_9CAUD</name>
<reference evidence="2" key="1">
    <citation type="journal article" date="2017" name="Genes (Basel)">
        <title>Genome Analysis of a Novel Broad Host Range Proteobacteria Phage Isolated from a Bioreactor Treating Industrial Wastewater.</title>
        <authorList>
            <person name="de Leeuw M."/>
            <person name="Baron M."/>
            <person name="Brenner A."/>
            <person name="Kushmaro A."/>
        </authorList>
    </citation>
    <scope>NUCLEOTIDE SEQUENCE [LARGE SCALE GENOMIC DNA]</scope>
</reference>
<keyword evidence="2" id="KW-1185">Reference proteome</keyword>
<evidence type="ECO:0000313" key="1">
    <source>
        <dbReference type="EMBL" id="APL99495.1"/>
    </source>
</evidence>
<protein>
    <submittedName>
        <fullName evidence="1">Putative major capsid protein</fullName>
    </submittedName>
</protein>
<accession>A0A1L5C069</accession>
<proteinExistence type="predicted"/>
<dbReference type="OrthoDB" id="6010at10239"/>
<gene>
    <name evidence="1" type="ORF">BB738_0370</name>
</gene>
<dbReference type="Proteomes" id="UP000225023">
    <property type="component" value="Segment"/>
</dbReference>
<dbReference type="EMBL" id="KX660669">
    <property type="protein sequence ID" value="APL99495.1"/>
    <property type="molecule type" value="Genomic_DNA"/>
</dbReference>
<sequence length="331" mass="35409">MSLLDTTPIRPNQQNQTGSTYALAIERFTGVVEGTIERASKLAPHIKFQTIKGTDTLTNKGIGEVDLQVLKPGEAPDGTGADISKATVTVETVTIARNILPALETLQTDFNVAQELGLEHGKKHAKFTDQAAFIAAIKTALLTDSAYSNGASGKPKGHFGGNRKVLASSSDVTDPAALYAAIADLITAFQEKDVDPSVDGVVLAFRPREYNILMQAEQIINGQYHTADGTKQEGMIFKAFGCPVINSNNIPNTVITGHELSTTRNGNFFDGDFTKTVAVALTPRALLAGASITLQTKVWVNDLDKQTYVDSWQAFGLASNRAEYAGVILLP</sequence>